<dbReference type="PROSITE" id="PS50935">
    <property type="entry name" value="SSB"/>
    <property type="match status" value="1"/>
</dbReference>
<evidence type="ECO:0000256" key="1">
    <source>
        <dbReference type="ARBA" id="ARBA00023125"/>
    </source>
</evidence>
<comment type="subunit">
    <text evidence="2">Homotetramer.</text>
</comment>
<dbReference type="SUPFAM" id="SSF50249">
    <property type="entry name" value="Nucleic acid-binding proteins"/>
    <property type="match status" value="1"/>
</dbReference>
<dbReference type="InterPro" id="IPR011344">
    <property type="entry name" value="ssDNA-bd"/>
</dbReference>
<name>A0ABR9ZZ91_9FIRM</name>
<evidence type="ECO:0000313" key="4">
    <source>
        <dbReference type="EMBL" id="MBF4695478.1"/>
    </source>
</evidence>
<evidence type="ECO:0000256" key="3">
    <source>
        <dbReference type="PIRNR" id="PIRNR002070"/>
    </source>
</evidence>
<dbReference type="NCBIfam" id="TIGR00621">
    <property type="entry name" value="ssb"/>
    <property type="match status" value="1"/>
</dbReference>
<comment type="caution">
    <text evidence="4">The sequence shown here is derived from an EMBL/GenBank/DDBJ whole genome shotgun (WGS) entry which is preliminary data.</text>
</comment>
<keyword evidence="1 2" id="KW-0238">DNA-binding</keyword>
<accession>A0ABR9ZZ91</accession>
<dbReference type="CDD" id="cd04496">
    <property type="entry name" value="SSB_OBF"/>
    <property type="match status" value="1"/>
</dbReference>
<gene>
    <name evidence="4" type="ORF">ISU02_20485</name>
</gene>
<keyword evidence="5" id="KW-1185">Reference proteome</keyword>
<dbReference type="InterPro" id="IPR012340">
    <property type="entry name" value="NA-bd_OB-fold"/>
</dbReference>
<dbReference type="Proteomes" id="UP000614200">
    <property type="component" value="Unassembled WGS sequence"/>
</dbReference>
<organism evidence="4 5">
    <name type="scientific">Fusibacter ferrireducens</name>
    <dbReference type="NCBI Taxonomy" id="2785058"/>
    <lineage>
        <taxon>Bacteria</taxon>
        <taxon>Bacillati</taxon>
        <taxon>Bacillota</taxon>
        <taxon>Clostridia</taxon>
        <taxon>Eubacteriales</taxon>
        <taxon>Eubacteriales Family XII. Incertae Sedis</taxon>
        <taxon>Fusibacter</taxon>
    </lineage>
</organism>
<comment type="caution">
    <text evidence="2">Lacks conserved residue(s) required for the propagation of feature annotation.</text>
</comment>
<dbReference type="PIRSF" id="PIRSF002070">
    <property type="entry name" value="SSB"/>
    <property type="match status" value="1"/>
</dbReference>
<dbReference type="PANTHER" id="PTHR10302">
    <property type="entry name" value="SINGLE-STRANDED DNA-BINDING PROTEIN"/>
    <property type="match status" value="1"/>
</dbReference>
<reference evidence="4 5" key="1">
    <citation type="submission" date="2020-11" db="EMBL/GenBank/DDBJ databases">
        <title>Fusibacter basophilias sp. nov.</title>
        <authorList>
            <person name="Qiu D."/>
        </authorList>
    </citation>
    <scope>NUCLEOTIDE SEQUENCE [LARGE SCALE GENOMIC DNA]</scope>
    <source>
        <strain evidence="4 5">Q10-2</strain>
    </source>
</reference>
<dbReference type="GO" id="GO:0003677">
    <property type="term" value="F:DNA binding"/>
    <property type="evidence" value="ECO:0007669"/>
    <property type="project" value="UniProtKB-KW"/>
</dbReference>
<dbReference type="PANTHER" id="PTHR10302:SF27">
    <property type="entry name" value="SINGLE-STRANDED DNA-BINDING PROTEIN"/>
    <property type="match status" value="1"/>
</dbReference>
<evidence type="ECO:0000313" key="5">
    <source>
        <dbReference type="Proteomes" id="UP000614200"/>
    </source>
</evidence>
<sequence length="146" mass="16225">MNSVVLIGRLARDPELRFVPGSGMAVANFTLAVDKGLTREKKQEFESQGRPTADFIRIVVWGKQAENCSQYLAKGKLVAIQGSIQTGSYKTPAGETRYTTEVLANRVEFLEWGEKTQSSGKTDDFSFGNTNFDDYQAIEDDDDVPF</sequence>
<dbReference type="RefSeq" id="WP_194703717.1">
    <property type="nucleotide sequence ID" value="NZ_JADKNH010000016.1"/>
</dbReference>
<evidence type="ECO:0000256" key="2">
    <source>
        <dbReference type="HAMAP-Rule" id="MF_00984"/>
    </source>
</evidence>
<protein>
    <recommendedName>
        <fullName evidence="2 3">Single-stranded DNA-binding protein</fullName>
        <shortName evidence="2">SSB</shortName>
    </recommendedName>
</protein>
<dbReference type="InterPro" id="IPR000424">
    <property type="entry name" value="Primosome_PriB/ssb"/>
</dbReference>
<dbReference type="HAMAP" id="MF_00984">
    <property type="entry name" value="SSB"/>
    <property type="match status" value="1"/>
</dbReference>
<dbReference type="EMBL" id="JADKNH010000016">
    <property type="protein sequence ID" value="MBF4695478.1"/>
    <property type="molecule type" value="Genomic_DNA"/>
</dbReference>
<proteinExistence type="inferred from homology"/>
<dbReference type="Gene3D" id="2.40.50.140">
    <property type="entry name" value="Nucleic acid-binding proteins"/>
    <property type="match status" value="1"/>
</dbReference>
<dbReference type="Pfam" id="PF00436">
    <property type="entry name" value="SSB"/>
    <property type="match status" value="1"/>
</dbReference>